<dbReference type="Pfam" id="PF00644">
    <property type="entry name" value="PARP"/>
    <property type="match status" value="1"/>
</dbReference>
<dbReference type="SUPFAM" id="SSF56399">
    <property type="entry name" value="ADP-ribosylation"/>
    <property type="match status" value="1"/>
</dbReference>
<dbReference type="PANTHER" id="PTHR21328">
    <property type="entry name" value="POLY ADP-RIBOSE POLYMERASE FAMILY, MEMBER PARP"/>
    <property type="match status" value="1"/>
</dbReference>
<evidence type="ECO:0000256" key="3">
    <source>
        <dbReference type="ARBA" id="ARBA00022695"/>
    </source>
</evidence>
<protein>
    <recommendedName>
        <fullName evidence="6">UBC core domain-containing protein</fullName>
    </recommendedName>
</protein>
<dbReference type="Gene3D" id="3.10.110.10">
    <property type="entry name" value="Ubiquitin Conjugating Enzyme"/>
    <property type="match status" value="1"/>
</dbReference>
<gene>
    <name evidence="7" type="ORF">FB567DRAFT_609363</name>
</gene>
<proteinExistence type="predicted"/>
<keyword evidence="4" id="KW-0520">NAD</keyword>
<dbReference type="InterPro" id="IPR051838">
    <property type="entry name" value="ARTD_PARP"/>
</dbReference>
<dbReference type="InterPro" id="IPR016135">
    <property type="entry name" value="UBQ-conjugating_enzyme/RWD"/>
</dbReference>
<evidence type="ECO:0000256" key="2">
    <source>
        <dbReference type="ARBA" id="ARBA00022679"/>
    </source>
</evidence>
<accession>A0A8K0RCL3</accession>
<evidence type="ECO:0000259" key="6">
    <source>
        <dbReference type="PROSITE" id="PS50127"/>
    </source>
</evidence>
<comment type="caution">
    <text evidence="7">The sequence shown here is derived from an EMBL/GenBank/DDBJ whole genome shotgun (WGS) entry which is preliminary data.</text>
</comment>
<dbReference type="FunFam" id="3.10.110.10:FF:000107">
    <property type="entry name" value="Ubiquitin conjugating enzyme, putative"/>
    <property type="match status" value="1"/>
</dbReference>
<feature type="region of interest" description="Disordered" evidence="5">
    <location>
        <begin position="969"/>
        <end position="988"/>
    </location>
</feature>
<evidence type="ECO:0000256" key="5">
    <source>
        <dbReference type="SAM" id="MobiDB-lite"/>
    </source>
</evidence>
<feature type="domain" description="UBC core" evidence="6">
    <location>
        <begin position="1032"/>
        <end position="1201"/>
    </location>
</feature>
<dbReference type="InterPro" id="IPR000608">
    <property type="entry name" value="UBC"/>
</dbReference>
<organism evidence="7 8">
    <name type="scientific">Paraphoma chrysanthemicola</name>
    <dbReference type="NCBI Taxonomy" id="798071"/>
    <lineage>
        <taxon>Eukaryota</taxon>
        <taxon>Fungi</taxon>
        <taxon>Dikarya</taxon>
        <taxon>Ascomycota</taxon>
        <taxon>Pezizomycotina</taxon>
        <taxon>Dothideomycetes</taxon>
        <taxon>Pleosporomycetidae</taxon>
        <taxon>Pleosporales</taxon>
        <taxon>Pleosporineae</taxon>
        <taxon>Phaeosphaeriaceae</taxon>
        <taxon>Paraphoma</taxon>
    </lineage>
</organism>
<feature type="compositionally biased region" description="Polar residues" evidence="5">
    <location>
        <begin position="906"/>
        <end position="924"/>
    </location>
</feature>
<keyword evidence="3" id="KW-0548">Nucleotidyltransferase</keyword>
<dbReference type="AlphaFoldDB" id="A0A8K0RCL3"/>
<dbReference type="GO" id="GO:0016779">
    <property type="term" value="F:nucleotidyltransferase activity"/>
    <property type="evidence" value="ECO:0007669"/>
    <property type="project" value="UniProtKB-KW"/>
</dbReference>
<dbReference type="CDD" id="cd23802">
    <property type="entry name" value="UBCc_UBE2Q"/>
    <property type="match status" value="1"/>
</dbReference>
<feature type="compositionally biased region" description="Polar residues" evidence="5">
    <location>
        <begin position="971"/>
        <end position="982"/>
    </location>
</feature>
<dbReference type="GO" id="GO:0003950">
    <property type="term" value="F:NAD+ poly-ADP-ribosyltransferase activity"/>
    <property type="evidence" value="ECO:0007669"/>
    <property type="project" value="InterPro"/>
</dbReference>
<keyword evidence="2" id="KW-0808">Transferase</keyword>
<keyword evidence="8" id="KW-1185">Reference proteome</keyword>
<name>A0A8K0RCL3_9PLEO</name>
<keyword evidence="1" id="KW-0328">Glycosyltransferase</keyword>
<dbReference type="InterPro" id="IPR012317">
    <property type="entry name" value="Poly(ADP-ribose)pol_cat_dom"/>
</dbReference>
<dbReference type="SUPFAM" id="SSF54495">
    <property type="entry name" value="UBC-like"/>
    <property type="match status" value="1"/>
</dbReference>
<feature type="region of interest" description="Disordered" evidence="5">
    <location>
        <begin position="898"/>
        <end position="944"/>
    </location>
</feature>
<dbReference type="Pfam" id="PF00179">
    <property type="entry name" value="UQ_con"/>
    <property type="match status" value="1"/>
</dbReference>
<dbReference type="Proteomes" id="UP000813461">
    <property type="component" value="Unassembled WGS sequence"/>
</dbReference>
<dbReference type="PROSITE" id="PS50127">
    <property type="entry name" value="UBC_2"/>
    <property type="match status" value="1"/>
</dbReference>
<evidence type="ECO:0000256" key="1">
    <source>
        <dbReference type="ARBA" id="ARBA00022676"/>
    </source>
</evidence>
<dbReference type="Gene3D" id="3.90.228.10">
    <property type="match status" value="1"/>
</dbReference>
<reference evidence="7" key="1">
    <citation type="journal article" date="2021" name="Nat. Commun.">
        <title>Genetic determinants of endophytism in the Arabidopsis root mycobiome.</title>
        <authorList>
            <person name="Mesny F."/>
            <person name="Miyauchi S."/>
            <person name="Thiergart T."/>
            <person name="Pickel B."/>
            <person name="Atanasova L."/>
            <person name="Karlsson M."/>
            <person name="Huettel B."/>
            <person name="Barry K.W."/>
            <person name="Haridas S."/>
            <person name="Chen C."/>
            <person name="Bauer D."/>
            <person name="Andreopoulos W."/>
            <person name="Pangilinan J."/>
            <person name="LaButti K."/>
            <person name="Riley R."/>
            <person name="Lipzen A."/>
            <person name="Clum A."/>
            <person name="Drula E."/>
            <person name="Henrissat B."/>
            <person name="Kohler A."/>
            <person name="Grigoriev I.V."/>
            <person name="Martin F.M."/>
            <person name="Hacquard S."/>
        </authorList>
    </citation>
    <scope>NUCLEOTIDE SEQUENCE</scope>
    <source>
        <strain evidence="7">MPI-SDFR-AT-0120</strain>
    </source>
</reference>
<dbReference type="EMBL" id="JAGMVJ010000002">
    <property type="protein sequence ID" value="KAH7093069.1"/>
    <property type="molecule type" value="Genomic_DNA"/>
</dbReference>
<evidence type="ECO:0000313" key="8">
    <source>
        <dbReference type="Proteomes" id="UP000813461"/>
    </source>
</evidence>
<evidence type="ECO:0000256" key="4">
    <source>
        <dbReference type="ARBA" id="ARBA00023027"/>
    </source>
</evidence>
<evidence type="ECO:0000313" key="7">
    <source>
        <dbReference type="EMBL" id="KAH7093069.1"/>
    </source>
</evidence>
<dbReference type="OrthoDB" id="109543at2759"/>
<sequence length="1223" mass="135738">MPRKAFVADLQKAVAGVSIAGISDVESGNDDGEFTFTCVADGQNLTISVLVPELSDYPSEHICMIFAPDNAPASVAATLNSISDAAAGKTIPQILELVSSRLESTDQDGDQQMLNSQEFDVSEEEDEDDYAEEYFPGDEELLPKPLMSNTTLSAPSGGFTEATSAFRQRIRRDLLTAKDQGFKVGHLGGLMDGLGCYVSLSVRIAKLGISEEAMKAWQLEPTEYLVAIFHFPAGYKSMDDFKSYDAAQTRRSFGIRIGICTSYKPTMQEAVQAFTVLSKEEEKRREASQANESQQTDTISIGFRNSFISRPLNELLEQRFHMLLKYRYSGMPWSGAEAFYNDQILRPSHTTHAAGSEDKYYEPEQISTLFPNLVTADHIQESLSAEHSLPLVGMQFVLRHFVRCTEFCLICFSKMPDDLQAIKPYVCDNPLCLYQYMSLGFGPSIEHEILSQPKVVDLLVSFCYTSARVGRLRDFPSGLSLAVPPPASNDSYTVVNAQQYRGYVAPAQPQQPAQSVPKPVPAIKARYNEATKELLFEDKNQACPIMNATWIVLRLDHAPEKPMHCRVLDNSLFPSVRLSEPIVPVMADVTQTPYYGGSQANLAQQSPPVPLATPVKDFRPASFYVYEQNFDDLQEEQKRQAIAVLLDMLPPVEDMRKYLIRKAQSPLSTWVERLPPAALGILRWIIASNRACIVQVDNEDDVSHGRKVEDRLYGMPGWAQFRFAMGAPDKERRFIQAVRATSDRLHLKYPTLFAWHGSPLQNWHSIIREGLHFNEISHGRAFGNGVYHALDVNTSLGYSQFGYGALCWPNSDLKVQQALALNEIVNAPKEFTSSTPHLVVAQLDWIQTRYLFVKTKADLGAMAPTDSGVKPHDYLEQDPGMTPKGTQGALIIPVHAISGSRRPKPKSTTVRCHPSSSFTIANQSQKHKRQKATSGSQYDPIEIDDDDDVASIATLDEDLVLFVEDDDYHPTQDSLPTPNSVTGDKGKSKLGGIVSKMFGSRTPAKPLTDYVPGTLDYGTLPMLQMPAWATNSATKRLMNDFRDLIKVQNSTPPHELGWHIDEDKVENMYQWIVELHSFDPTLPLAKDMKSKNFKSIVLELRFGKDYPMSPPFVRVIRPRFLGFQQGGGGHVTAGGAMCMELLTNDGWSAVSSIESVLLQVRMAISSLEPKPARLESGGRMDYGVGEAVDAYIRACAVHNWTVPPGFHEMALGGASNGGVYNPF</sequence>